<keyword evidence="3" id="KW-1185">Reference proteome</keyword>
<dbReference type="EMBL" id="KV878208">
    <property type="protein sequence ID" value="OJI79377.1"/>
    <property type="molecule type" value="Genomic_DNA"/>
</dbReference>
<dbReference type="VEuPathDB" id="FungiDB:ASPTUDRAFT_879078"/>
<evidence type="ECO:0000313" key="3">
    <source>
        <dbReference type="Proteomes" id="UP000184304"/>
    </source>
</evidence>
<feature type="region of interest" description="Disordered" evidence="1">
    <location>
        <begin position="89"/>
        <end position="121"/>
    </location>
</feature>
<evidence type="ECO:0000313" key="2">
    <source>
        <dbReference type="EMBL" id="OJI79377.1"/>
    </source>
</evidence>
<sequence length="121" mass="13077">MLQVSVASTVACSRVRTRPSLSLFLSHLPPPGELCPWVCVCLPILSRAAVSCVPHPRDSASRQVVWIPPYIPIHKDTAFSPFSLTADPGANKLRAGHPERSKRTASIGNDGEGGRAEEEEH</sequence>
<dbReference type="AlphaFoldDB" id="A0A1L9MQZ4"/>
<evidence type="ECO:0000256" key="1">
    <source>
        <dbReference type="SAM" id="MobiDB-lite"/>
    </source>
</evidence>
<dbReference type="Proteomes" id="UP000184304">
    <property type="component" value="Unassembled WGS sequence"/>
</dbReference>
<name>A0A1L9MQZ4_ASPTC</name>
<reference evidence="3" key="1">
    <citation type="journal article" date="2017" name="Genome Biol.">
        <title>Comparative genomics reveals high biological diversity and specific adaptations in the industrially and medically important fungal genus Aspergillus.</title>
        <authorList>
            <person name="de Vries R.P."/>
            <person name="Riley R."/>
            <person name="Wiebenga A."/>
            <person name="Aguilar-Osorio G."/>
            <person name="Amillis S."/>
            <person name="Uchima C.A."/>
            <person name="Anderluh G."/>
            <person name="Asadollahi M."/>
            <person name="Askin M."/>
            <person name="Barry K."/>
            <person name="Battaglia E."/>
            <person name="Bayram O."/>
            <person name="Benocci T."/>
            <person name="Braus-Stromeyer S.A."/>
            <person name="Caldana C."/>
            <person name="Canovas D."/>
            <person name="Cerqueira G.C."/>
            <person name="Chen F."/>
            <person name="Chen W."/>
            <person name="Choi C."/>
            <person name="Clum A."/>
            <person name="Dos Santos R.A."/>
            <person name="Damasio A.R."/>
            <person name="Diallinas G."/>
            <person name="Emri T."/>
            <person name="Fekete E."/>
            <person name="Flipphi M."/>
            <person name="Freyberg S."/>
            <person name="Gallo A."/>
            <person name="Gournas C."/>
            <person name="Habgood R."/>
            <person name="Hainaut M."/>
            <person name="Harispe M.L."/>
            <person name="Henrissat B."/>
            <person name="Hilden K.S."/>
            <person name="Hope R."/>
            <person name="Hossain A."/>
            <person name="Karabika E."/>
            <person name="Karaffa L."/>
            <person name="Karanyi Z."/>
            <person name="Krasevec N."/>
            <person name="Kuo A."/>
            <person name="Kusch H."/>
            <person name="LaButti K."/>
            <person name="Lagendijk E.L."/>
            <person name="Lapidus A."/>
            <person name="Levasseur A."/>
            <person name="Lindquist E."/>
            <person name="Lipzen A."/>
            <person name="Logrieco A.F."/>
            <person name="MacCabe A."/>
            <person name="Maekelae M.R."/>
            <person name="Malavazi I."/>
            <person name="Melin P."/>
            <person name="Meyer V."/>
            <person name="Mielnichuk N."/>
            <person name="Miskei M."/>
            <person name="Molnar A.P."/>
            <person name="Mule G."/>
            <person name="Ngan C.Y."/>
            <person name="Orejas M."/>
            <person name="Orosz E."/>
            <person name="Ouedraogo J.P."/>
            <person name="Overkamp K.M."/>
            <person name="Park H.-S."/>
            <person name="Perrone G."/>
            <person name="Piumi F."/>
            <person name="Punt P.J."/>
            <person name="Ram A.F."/>
            <person name="Ramon A."/>
            <person name="Rauscher S."/>
            <person name="Record E."/>
            <person name="Riano-Pachon D.M."/>
            <person name="Robert V."/>
            <person name="Roehrig J."/>
            <person name="Ruller R."/>
            <person name="Salamov A."/>
            <person name="Salih N.S."/>
            <person name="Samson R.A."/>
            <person name="Sandor E."/>
            <person name="Sanguinetti M."/>
            <person name="Schuetze T."/>
            <person name="Sepcic K."/>
            <person name="Shelest E."/>
            <person name="Sherlock G."/>
            <person name="Sophianopoulou V."/>
            <person name="Squina F.M."/>
            <person name="Sun H."/>
            <person name="Susca A."/>
            <person name="Todd R.B."/>
            <person name="Tsang A."/>
            <person name="Unkles S.E."/>
            <person name="van de Wiele N."/>
            <person name="van Rossen-Uffink D."/>
            <person name="Oliveira J.V."/>
            <person name="Vesth T.C."/>
            <person name="Visser J."/>
            <person name="Yu J.-H."/>
            <person name="Zhou M."/>
            <person name="Andersen M.R."/>
            <person name="Archer D.B."/>
            <person name="Baker S.E."/>
            <person name="Benoit I."/>
            <person name="Brakhage A.A."/>
            <person name="Braus G.H."/>
            <person name="Fischer R."/>
            <person name="Frisvad J.C."/>
            <person name="Goldman G.H."/>
            <person name="Houbraken J."/>
            <person name="Oakley B."/>
            <person name="Pocsi I."/>
            <person name="Scazzocchio C."/>
            <person name="Seiboth B."/>
            <person name="vanKuyk P.A."/>
            <person name="Wortman J."/>
            <person name="Dyer P.S."/>
            <person name="Grigoriev I.V."/>
        </authorList>
    </citation>
    <scope>NUCLEOTIDE SEQUENCE [LARGE SCALE GENOMIC DNA]</scope>
    <source>
        <strain evidence="3">CBS 134.48</strain>
    </source>
</reference>
<protein>
    <submittedName>
        <fullName evidence="2">Uncharacterized protein</fullName>
    </submittedName>
</protein>
<gene>
    <name evidence="2" type="ORF">ASPTUDRAFT_879078</name>
</gene>
<accession>A0A1L9MQZ4</accession>
<feature type="compositionally biased region" description="Basic and acidic residues" evidence="1">
    <location>
        <begin position="112"/>
        <end position="121"/>
    </location>
</feature>
<organism evidence="2 3">
    <name type="scientific">Aspergillus tubingensis (strain CBS 134.48)</name>
    <dbReference type="NCBI Taxonomy" id="767770"/>
    <lineage>
        <taxon>Eukaryota</taxon>
        <taxon>Fungi</taxon>
        <taxon>Dikarya</taxon>
        <taxon>Ascomycota</taxon>
        <taxon>Pezizomycotina</taxon>
        <taxon>Eurotiomycetes</taxon>
        <taxon>Eurotiomycetidae</taxon>
        <taxon>Eurotiales</taxon>
        <taxon>Aspergillaceae</taxon>
        <taxon>Aspergillus</taxon>
        <taxon>Aspergillus subgen. Circumdati</taxon>
    </lineage>
</organism>
<proteinExistence type="predicted"/>